<feature type="region of interest" description="Disordered" evidence="1">
    <location>
        <begin position="1"/>
        <end position="55"/>
    </location>
</feature>
<evidence type="ECO:0008006" key="4">
    <source>
        <dbReference type="Google" id="ProtNLM"/>
    </source>
</evidence>
<feature type="compositionally biased region" description="Basic and acidic residues" evidence="1">
    <location>
        <begin position="43"/>
        <end position="55"/>
    </location>
</feature>
<accession>A0ABV8UWC9</accession>
<proteinExistence type="predicted"/>
<protein>
    <recommendedName>
        <fullName evidence="4">DUF4025 domain-containing protein</fullName>
    </recommendedName>
</protein>
<dbReference type="EMBL" id="JBHSEF010000016">
    <property type="protein sequence ID" value="MFC4354733.1"/>
    <property type="molecule type" value="Genomic_DNA"/>
</dbReference>
<dbReference type="Proteomes" id="UP001595733">
    <property type="component" value="Unassembled WGS sequence"/>
</dbReference>
<dbReference type="RefSeq" id="WP_378141014.1">
    <property type="nucleotide sequence ID" value="NZ_JBHSEF010000016.1"/>
</dbReference>
<evidence type="ECO:0000313" key="2">
    <source>
        <dbReference type="EMBL" id="MFC4354733.1"/>
    </source>
</evidence>
<sequence length="55" mass="6465">MKNEEKNKNKNKHQDREEFGYGYDVSGNDLSKMTQTKAPKYNNSEKNDHKNTDSK</sequence>
<evidence type="ECO:0000313" key="3">
    <source>
        <dbReference type="Proteomes" id="UP001595733"/>
    </source>
</evidence>
<name>A0ABV8UWC9_9BACL</name>
<keyword evidence="3" id="KW-1185">Reference proteome</keyword>
<evidence type="ECO:0000256" key="1">
    <source>
        <dbReference type="SAM" id="MobiDB-lite"/>
    </source>
</evidence>
<feature type="compositionally biased region" description="Polar residues" evidence="1">
    <location>
        <begin position="28"/>
        <end position="42"/>
    </location>
</feature>
<organism evidence="2 3">
    <name type="scientific">Chryseomicrobium palamuruense</name>
    <dbReference type="NCBI Taxonomy" id="682973"/>
    <lineage>
        <taxon>Bacteria</taxon>
        <taxon>Bacillati</taxon>
        <taxon>Bacillota</taxon>
        <taxon>Bacilli</taxon>
        <taxon>Bacillales</taxon>
        <taxon>Caryophanaceae</taxon>
        <taxon>Chryseomicrobium</taxon>
    </lineage>
</organism>
<reference evidence="3" key="1">
    <citation type="journal article" date="2019" name="Int. J. Syst. Evol. Microbiol.">
        <title>The Global Catalogue of Microorganisms (GCM) 10K type strain sequencing project: providing services to taxonomists for standard genome sequencing and annotation.</title>
        <authorList>
            <consortium name="The Broad Institute Genomics Platform"/>
            <consortium name="The Broad Institute Genome Sequencing Center for Infectious Disease"/>
            <person name="Wu L."/>
            <person name="Ma J."/>
        </authorList>
    </citation>
    <scope>NUCLEOTIDE SEQUENCE [LARGE SCALE GENOMIC DNA]</scope>
    <source>
        <strain evidence="3">CCUG 50353</strain>
    </source>
</reference>
<gene>
    <name evidence="2" type="ORF">ACFO0S_06625</name>
</gene>
<feature type="compositionally biased region" description="Basic and acidic residues" evidence="1">
    <location>
        <begin position="1"/>
        <end position="19"/>
    </location>
</feature>
<comment type="caution">
    <text evidence="2">The sequence shown here is derived from an EMBL/GenBank/DDBJ whole genome shotgun (WGS) entry which is preliminary data.</text>
</comment>